<dbReference type="Proteomes" id="UP000604825">
    <property type="component" value="Unassembled WGS sequence"/>
</dbReference>
<name>A0A811P4R8_9POAL</name>
<dbReference type="InterPro" id="IPR043504">
    <property type="entry name" value="Peptidase_S1_PA_chymotrypsin"/>
</dbReference>
<organism evidence="2 3">
    <name type="scientific">Miscanthus lutarioriparius</name>
    <dbReference type="NCBI Taxonomy" id="422564"/>
    <lineage>
        <taxon>Eukaryota</taxon>
        <taxon>Viridiplantae</taxon>
        <taxon>Streptophyta</taxon>
        <taxon>Embryophyta</taxon>
        <taxon>Tracheophyta</taxon>
        <taxon>Spermatophyta</taxon>
        <taxon>Magnoliopsida</taxon>
        <taxon>Liliopsida</taxon>
        <taxon>Poales</taxon>
        <taxon>Poaceae</taxon>
        <taxon>PACMAD clade</taxon>
        <taxon>Panicoideae</taxon>
        <taxon>Andropogonodae</taxon>
        <taxon>Andropogoneae</taxon>
        <taxon>Saccharinae</taxon>
        <taxon>Miscanthus</taxon>
    </lineage>
</organism>
<feature type="region of interest" description="Disordered" evidence="1">
    <location>
        <begin position="1"/>
        <end position="27"/>
    </location>
</feature>
<comment type="caution">
    <text evidence="2">The sequence shown here is derived from an EMBL/GenBank/DDBJ whole genome shotgun (WGS) entry which is preliminary data.</text>
</comment>
<dbReference type="PANTHER" id="PTHR18868">
    <property type="entry name" value="OS07G0665300 PROTEIN-RELATED"/>
    <property type="match status" value="1"/>
</dbReference>
<protein>
    <submittedName>
        <fullName evidence="2">Uncharacterized protein</fullName>
    </submittedName>
</protein>
<dbReference type="EMBL" id="CAJGYO010000006">
    <property type="protein sequence ID" value="CAD6234815.1"/>
    <property type="molecule type" value="Genomic_DNA"/>
</dbReference>
<accession>A0A811P4R8</accession>
<dbReference type="SUPFAM" id="SSF50494">
    <property type="entry name" value="Trypsin-like serine proteases"/>
    <property type="match status" value="2"/>
</dbReference>
<dbReference type="Pfam" id="PF13365">
    <property type="entry name" value="Trypsin_2"/>
    <property type="match status" value="2"/>
</dbReference>
<evidence type="ECO:0000256" key="1">
    <source>
        <dbReference type="SAM" id="MobiDB-lite"/>
    </source>
</evidence>
<proteinExistence type="predicted"/>
<dbReference type="OrthoDB" id="608044at2759"/>
<evidence type="ECO:0000313" key="3">
    <source>
        <dbReference type="Proteomes" id="UP000604825"/>
    </source>
</evidence>
<keyword evidence="3" id="KW-1185">Reference proteome</keyword>
<feature type="compositionally biased region" description="Basic residues" evidence="1">
    <location>
        <begin position="7"/>
        <end position="19"/>
    </location>
</feature>
<dbReference type="InterPro" id="IPR009003">
    <property type="entry name" value="Peptidase_S1_PA"/>
</dbReference>
<gene>
    <name evidence="2" type="ORF">NCGR_LOCUS23233</name>
</gene>
<reference evidence="2" key="1">
    <citation type="submission" date="2020-10" db="EMBL/GenBank/DDBJ databases">
        <authorList>
            <person name="Han B."/>
            <person name="Lu T."/>
            <person name="Zhao Q."/>
            <person name="Huang X."/>
            <person name="Zhao Y."/>
        </authorList>
    </citation>
    <scope>NUCLEOTIDE SEQUENCE</scope>
</reference>
<sequence length="587" mass="65471">MLIRAGGGHRIRRSKKNKRTCNDDRETAESLNPGSSVLFACSGIAIECQGCVTRFLTSASLVEVRYEGNVVTGFLGKYDLDYGLSIVNVTSCLDVQAVRLTHVVDMEFLPCTKVVALGRGISGKLVATGGILTHDSRESEDSEELMLSTCKICEGWEGGPLFNTEGNLVGMNLFFVKERNVFLPTSIIFERLEHFRIFLSEFLERLQNLKACSTGETLVPENSGADLTRCLKKNKRTDDLTSLNIKRTDLARSSEKKRTCSGGGKTTKSLISGNSDVLIDDPFEDLDFSGYPKPPIDMSDGMILVNTFEDTFGDKYGSGVWSELSETVSCNISQNVVALASCYGDFTIMEKRIFACTGFFIEWNGYTSIVTSASLLSDFVDDKKILEDLRIKVLLPTKHIREGTLQHYNLHYNVALVSVKDFCSPHPIDIEHRRHNRPRQLVSVGHCIKSGILMSARGIHVNRLGRLDCKLLQYSTCKITKAGIGGPVVDLDGQFIGMSFYDMQRTRPPHLSWDVILDVLAYFKTKRSVPEVGHASYYQSAALLDWTIFGDKSVRSNRHYIVCKLLDRSWPVPKAFWCPAELCWHGG</sequence>
<dbReference type="AlphaFoldDB" id="A0A811P4R8"/>
<evidence type="ECO:0000313" key="2">
    <source>
        <dbReference type="EMBL" id="CAD6234815.1"/>
    </source>
</evidence>
<dbReference type="Gene3D" id="2.40.10.10">
    <property type="entry name" value="Trypsin-like serine proteases"/>
    <property type="match status" value="1"/>
</dbReference>